<dbReference type="CDD" id="cd07114">
    <property type="entry name" value="ALDH_DhaS"/>
    <property type="match status" value="1"/>
</dbReference>
<dbReference type="PROSITE" id="PS00687">
    <property type="entry name" value="ALDEHYDE_DEHYDR_GLU"/>
    <property type="match status" value="1"/>
</dbReference>
<evidence type="ECO:0000259" key="4">
    <source>
        <dbReference type="Pfam" id="PF00171"/>
    </source>
</evidence>
<evidence type="ECO:0000256" key="1">
    <source>
        <dbReference type="ARBA" id="ARBA00023002"/>
    </source>
</evidence>
<sequence length="493" mass="52662">MTLPEYPLYIGGQFVPAQSGALVETVNPYTGQAWACVPEAGPEDVNTAVRAARSALDEGPWGRLTGRQRSKLIHRLAQILERDADLLGEIETRDNGKLLREMRAQCRVLPEWYEYYAGAADKLHGETIPSDKPNYFIYTRREPVGVVAAIVPWNSPLLLLTWKLAPLLAAGCTVVVKPADQTPVSALEFARRVEEAGFPPGVFNVVTGGAAVGAALVAHPGVDKVAFTGSTEVGIKVGQAAMGHLAKVSLELGGKSPNVVFEDADLDAAANGVIAGIFAAGGQTCIAGSRLLVQESVHDELVLRVANRARTIKLGDPLDPETEMGPVAFRAHLEGILRRCEAGVQEGATLVTGGRRAAGGDLDAGFFVEPTIFTGVHSRMSLAAEEIFGPVLSVLTFKDEAEAVRLANDSRYALAAGVWTRDVQRAHRAAHAIRAGTVWVNAYRAVSYNAPFGGFKHSGIGRENSLEAVHEYLDTKTVWVELSGATRDPFTIG</sequence>
<evidence type="ECO:0000313" key="6">
    <source>
        <dbReference type="Proteomes" id="UP000647587"/>
    </source>
</evidence>
<dbReference type="EMBL" id="BMPP01000020">
    <property type="protein sequence ID" value="GGK39447.1"/>
    <property type="molecule type" value="Genomic_DNA"/>
</dbReference>
<dbReference type="PROSITE" id="PS00070">
    <property type="entry name" value="ALDEHYDE_DEHYDR_CYS"/>
    <property type="match status" value="1"/>
</dbReference>
<dbReference type="Gene3D" id="3.40.309.10">
    <property type="entry name" value="Aldehyde Dehydrogenase, Chain A, domain 2"/>
    <property type="match status" value="1"/>
</dbReference>
<dbReference type="RefSeq" id="WP_189011358.1">
    <property type="nucleotide sequence ID" value="NZ_BMPP01000020.1"/>
</dbReference>
<dbReference type="Pfam" id="PF00171">
    <property type="entry name" value="Aldedh"/>
    <property type="match status" value="1"/>
</dbReference>
<dbReference type="SUPFAM" id="SSF53720">
    <property type="entry name" value="ALDH-like"/>
    <property type="match status" value="1"/>
</dbReference>
<name>A0ABQ2F0S4_9DEIO</name>
<evidence type="ECO:0000256" key="2">
    <source>
        <dbReference type="PROSITE-ProRule" id="PRU10007"/>
    </source>
</evidence>
<accession>A0ABQ2F0S4</accession>
<keyword evidence="6" id="KW-1185">Reference proteome</keyword>
<gene>
    <name evidence="5" type="ORF">GCM10008955_36570</name>
</gene>
<dbReference type="InterPro" id="IPR016161">
    <property type="entry name" value="Ald_DH/histidinol_DH"/>
</dbReference>
<feature type="domain" description="Aldehyde dehydrogenase" evidence="4">
    <location>
        <begin position="14"/>
        <end position="478"/>
    </location>
</feature>
<dbReference type="InterPro" id="IPR016160">
    <property type="entry name" value="Ald_DH_CS_CYS"/>
</dbReference>
<proteinExistence type="inferred from homology"/>
<protein>
    <submittedName>
        <fullName evidence="5">Aldehyde dehydrogenase</fullName>
    </submittedName>
</protein>
<dbReference type="InterPro" id="IPR016162">
    <property type="entry name" value="Ald_DH_N"/>
</dbReference>
<comment type="similarity">
    <text evidence="3">Belongs to the aldehyde dehydrogenase family.</text>
</comment>
<dbReference type="Gene3D" id="3.40.605.10">
    <property type="entry name" value="Aldehyde Dehydrogenase, Chain A, domain 1"/>
    <property type="match status" value="1"/>
</dbReference>
<dbReference type="PANTHER" id="PTHR11699">
    <property type="entry name" value="ALDEHYDE DEHYDROGENASE-RELATED"/>
    <property type="match status" value="1"/>
</dbReference>
<dbReference type="InterPro" id="IPR016163">
    <property type="entry name" value="Ald_DH_C"/>
</dbReference>
<dbReference type="InterPro" id="IPR029510">
    <property type="entry name" value="Ald_DH_CS_GLU"/>
</dbReference>
<dbReference type="InterPro" id="IPR015590">
    <property type="entry name" value="Aldehyde_DH_dom"/>
</dbReference>
<feature type="active site" evidence="2">
    <location>
        <position position="251"/>
    </location>
</feature>
<evidence type="ECO:0000313" key="5">
    <source>
        <dbReference type="EMBL" id="GGK39447.1"/>
    </source>
</evidence>
<evidence type="ECO:0000256" key="3">
    <source>
        <dbReference type="RuleBase" id="RU003345"/>
    </source>
</evidence>
<keyword evidence="1 3" id="KW-0560">Oxidoreductase</keyword>
<comment type="caution">
    <text evidence="5">The sequence shown here is derived from an EMBL/GenBank/DDBJ whole genome shotgun (WGS) entry which is preliminary data.</text>
</comment>
<dbReference type="Proteomes" id="UP000647587">
    <property type="component" value="Unassembled WGS sequence"/>
</dbReference>
<organism evidence="5 6">
    <name type="scientific">Deinococcus malanensis</name>
    <dbReference type="NCBI Taxonomy" id="1706855"/>
    <lineage>
        <taxon>Bacteria</taxon>
        <taxon>Thermotogati</taxon>
        <taxon>Deinococcota</taxon>
        <taxon>Deinococci</taxon>
        <taxon>Deinococcales</taxon>
        <taxon>Deinococcaceae</taxon>
        <taxon>Deinococcus</taxon>
    </lineage>
</organism>
<reference evidence="6" key="1">
    <citation type="journal article" date="2019" name="Int. J. Syst. Evol. Microbiol.">
        <title>The Global Catalogue of Microorganisms (GCM) 10K type strain sequencing project: providing services to taxonomists for standard genome sequencing and annotation.</title>
        <authorList>
            <consortium name="The Broad Institute Genomics Platform"/>
            <consortium name="The Broad Institute Genome Sequencing Center for Infectious Disease"/>
            <person name="Wu L."/>
            <person name="Ma J."/>
        </authorList>
    </citation>
    <scope>NUCLEOTIDE SEQUENCE [LARGE SCALE GENOMIC DNA]</scope>
    <source>
        <strain evidence="6">JCM 30331</strain>
    </source>
</reference>